<accession>A0A068SCB4</accession>
<evidence type="ECO:0000256" key="2">
    <source>
        <dbReference type="SAM" id="Phobius"/>
    </source>
</evidence>
<gene>
    <name evidence="3" type="ORF">LCOR_09748.1</name>
</gene>
<feature type="compositionally biased region" description="Basic and acidic residues" evidence="1">
    <location>
        <begin position="301"/>
        <end position="311"/>
    </location>
</feature>
<feature type="region of interest" description="Disordered" evidence="1">
    <location>
        <begin position="289"/>
        <end position="311"/>
    </location>
</feature>
<name>A0A068SCB4_9FUNG</name>
<dbReference type="AlphaFoldDB" id="A0A068SCB4"/>
<keyword evidence="2" id="KW-0472">Membrane</keyword>
<reference evidence="3" key="1">
    <citation type="submission" date="2013-08" db="EMBL/GenBank/DDBJ databases">
        <title>Gene expansion shapes genome architecture in the human pathogen Lichtheimia corymbifera: an evolutionary genomics analysis in the ancient terrestrial Mucorales (Mucoromycotina).</title>
        <authorList>
            <person name="Schwartze V.U."/>
            <person name="Winter S."/>
            <person name="Shelest E."/>
            <person name="Marcet-Houben M."/>
            <person name="Horn F."/>
            <person name="Wehner S."/>
            <person name="Hoffmann K."/>
            <person name="Riege K."/>
            <person name="Sammeth M."/>
            <person name="Nowrousian M."/>
            <person name="Valiante V."/>
            <person name="Linde J."/>
            <person name="Jacobsen I.D."/>
            <person name="Marz M."/>
            <person name="Brakhage A.A."/>
            <person name="Gabaldon T."/>
            <person name="Bocker S."/>
            <person name="Voigt K."/>
        </authorList>
    </citation>
    <scope>NUCLEOTIDE SEQUENCE [LARGE SCALE GENOMIC DNA]</scope>
    <source>
        <strain evidence="3">FSU 9682</strain>
    </source>
</reference>
<organism evidence="3 4">
    <name type="scientific">Lichtheimia corymbifera JMRC:FSU:9682</name>
    <dbReference type="NCBI Taxonomy" id="1263082"/>
    <lineage>
        <taxon>Eukaryota</taxon>
        <taxon>Fungi</taxon>
        <taxon>Fungi incertae sedis</taxon>
        <taxon>Mucoromycota</taxon>
        <taxon>Mucoromycotina</taxon>
        <taxon>Mucoromycetes</taxon>
        <taxon>Mucorales</taxon>
        <taxon>Lichtheimiaceae</taxon>
        <taxon>Lichtheimia</taxon>
    </lineage>
</organism>
<comment type="caution">
    <text evidence="3">The sequence shown here is derived from an EMBL/GenBank/DDBJ whole genome shotgun (WGS) entry which is preliminary data.</text>
</comment>
<feature type="transmembrane region" description="Helical" evidence="2">
    <location>
        <begin position="98"/>
        <end position="122"/>
    </location>
</feature>
<dbReference type="OrthoDB" id="672793at2759"/>
<keyword evidence="2" id="KW-1133">Transmembrane helix</keyword>
<dbReference type="EMBL" id="CBTN010000062">
    <property type="protein sequence ID" value="CDH58901.1"/>
    <property type="molecule type" value="Genomic_DNA"/>
</dbReference>
<protein>
    <submittedName>
        <fullName evidence="3">Uncharacterized protein</fullName>
    </submittedName>
</protein>
<evidence type="ECO:0000313" key="4">
    <source>
        <dbReference type="Proteomes" id="UP000027586"/>
    </source>
</evidence>
<keyword evidence="4" id="KW-1185">Reference proteome</keyword>
<proteinExistence type="predicted"/>
<evidence type="ECO:0000256" key="1">
    <source>
        <dbReference type="SAM" id="MobiDB-lite"/>
    </source>
</evidence>
<evidence type="ECO:0000313" key="3">
    <source>
        <dbReference type="EMBL" id="CDH58901.1"/>
    </source>
</evidence>
<sequence>MFPRQTFQRHALSSLPRQPYLQQRCFFMNMARRPVGSTIATNTTTTTKTPFLYRPPPQQQLLLHHHYQQPFLFPPRRSFSVWRIPIYLATTSKWKRRLTVLGSLAGITTIGAILGPAFWIVIGGVATVATWRVWRATNQWWQLINNTTTPQAVEQQAKSLYQVLKRQVGYHRGAEDVRQAAIEKIMQWAHTDQGHHILFNELNLGHIDDIDFYPVHSTTSTSRTISSNGQEQTERHIYIEFWAQDDNTPGYRGGSCCVHVDAAVDNRGSIILKDIRLAAPGWHADEHIPLKQQSPTTPDGKVIEGEYRDVQ</sequence>
<dbReference type="VEuPathDB" id="FungiDB:LCOR_09748.1"/>
<keyword evidence="2" id="KW-0812">Transmembrane</keyword>
<dbReference type="Proteomes" id="UP000027586">
    <property type="component" value="Unassembled WGS sequence"/>
</dbReference>